<gene>
    <name evidence="1" type="ORF">PQU98_08545</name>
</gene>
<sequence length="110" mass="12224">MSLNVPSIDTRSRLIGYLYTKQGSTLGGRVISKHIERQLGLRPLIDQRFFAGYGPDNGPQWKTFVAWVNDHQAELDQDQVITAACDAFDGIGRACDQVFTRLSEPTSASH</sequence>
<proteinExistence type="predicted"/>
<name>A0ABT5HIV6_9CAUL</name>
<dbReference type="Pfam" id="PF01126">
    <property type="entry name" value="Heme_oxygenase"/>
    <property type="match status" value="1"/>
</dbReference>
<organism evidence="1 2">
    <name type="scientific">Asticcacaulis machinosus</name>
    <dbReference type="NCBI Taxonomy" id="2984211"/>
    <lineage>
        <taxon>Bacteria</taxon>
        <taxon>Pseudomonadati</taxon>
        <taxon>Pseudomonadota</taxon>
        <taxon>Alphaproteobacteria</taxon>
        <taxon>Caulobacterales</taxon>
        <taxon>Caulobacteraceae</taxon>
        <taxon>Asticcacaulis</taxon>
    </lineage>
</organism>
<evidence type="ECO:0000313" key="1">
    <source>
        <dbReference type="EMBL" id="MDC7676176.1"/>
    </source>
</evidence>
<dbReference type="Gene3D" id="1.20.910.10">
    <property type="entry name" value="Heme oxygenase-like"/>
    <property type="match status" value="1"/>
</dbReference>
<dbReference type="InterPro" id="IPR016084">
    <property type="entry name" value="Haem_Oase-like_multi-hlx"/>
</dbReference>
<evidence type="ECO:0000313" key="2">
    <source>
        <dbReference type="Proteomes" id="UP001218579"/>
    </source>
</evidence>
<dbReference type="CDD" id="cd19166">
    <property type="entry name" value="HemeO-bac"/>
    <property type="match status" value="1"/>
</dbReference>
<protein>
    <submittedName>
        <fullName evidence="1">Biliverdin-producing heme oxygenase</fullName>
    </submittedName>
</protein>
<dbReference type="InterPro" id="IPR016053">
    <property type="entry name" value="Haem_Oase-like"/>
</dbReference>
<dbReference type="RefSeq" id="WP_272744526.1">
    <property type="nucleotide sequence ID" value="NZ_JAQQKV010000002.1"/>
</dbReference>
<reference evidence="1 2" key="1">
    <citation type="submission" date="2023-01" db="EMBL/GenBank/DDBJ databases">
        <title>Novel species of the genus Asticcacaulis isolated from rivers.</title>
        <authorList>
            <person name="Lu H."/>
        </authorList>
    </citation>
    <scope>NUCLEOTIDE SEQUENCE [LARGE SCALE GENOMIC DNA]</scope>
    <source>
        <strain evidence="1 2">LKC15W</strain>
    </source>
</reference>
<comment type="caution">
    <text evidence="1">The sequence shown here is derived from an EMBL/GenBank/DDBJ whole genome shotgun (WGS) entry which is preliminary data.</text>
</comment>
<dbReference type="SUPFAM" id="SSF48613">
    <property type="entry name" value="Heme oxygenase-like"/>
    <property type="match status" value="1"/>
</dbReference>
<dbReference type="Proteomes" id="UP001218579">
    <property type="component" value="Unassembled WGS sequence"/>
</dbReference>
<accession>A0ABT5HIV6</accession>
<keyword evidence="2" id="KW-1185">Reference proteome</keyword>
<dbReference type="EMBL" id="JAQQKV010000002">
    <property type="protein sequence ID" value="MDC7676176.1"/>
    <property type="molecule type" value="Genomic_DNA"/>
</dbReference>